<dbReference type="Proteomes" id="UP000316270">
    <property type="component" value="Chromosome 14"/>
</dbReference>
<protein>
    <submittedName>
        <fullName evidence="1">Uncharacterized protein</fullName>
    </submittedName>
</protein>
<gene>
    <name evidence="1" type="ORF">FKW77_006249</name>
</gene>
<keyword evidence="2" id="KW-1185">Reference proteome</keyword>
<proteinExistence type="predicted"/>
<name>A0A517LKD2_9PEZI</name>
<accession>A0A517LKD2</accession>
<dbReference type="AlphaFoldDB" id="A0A517LKD2"/>
<reference evidence="1 2" key="1">
    <citation type="submission" date="2019-07" db="EMBL/GenBank/DDBJ databases">
        <title>Finished genome of Venturia effusa.</title>
        <authorList>
            <person name="Young C.A."/>
            <person name="Cox M.P."/>
            <person name="Ganley A.R.D."/>
            <person name="David W.J."/>
        </authorList>
    </citation>
    <scope>NUCLEOTIDE SEQUENCE [LARGE SCALE GENOMIC DNA]</scope>
    <source>
        <strain evidence="2">albino</strain>
    </source>
</reference>
<dbReference type="EMBL" id="CP042198">
    <property type="protein sequence ID" value="QDS76094.1"/>
    <property type="molecule type" value="Genomic_DNA"/>
</dbReference>
<organism evidence="1 2">
    <name type="scientific">Venturia effusa</name>
    <dbReference type="NCBI Taxonomy" id="50376"/>
    <lineage>
        <taxon>Eukaryota</taxon>
        <taxon>Fungi</taxon>
        <taxon>Dikarya</taxon>
        <taxon>Ascomycota</taxon>
        <taxon>Pezizomycotina</taxon>
        <taxon>Dothideomycetes</taxon>
        <taxon>Pleosporomycetidae</taxon>
        <taxon>Venturiales</taxon>
        <taxon>Venturiaceae</taxon>
        <taxon>Venturia</taxon>
    </lineage>
</organism>
<sequence>MSLTVKLVCALKFSSFRPPTLQLSYITPPTLESVDKIKTKDFLLLERSSDREAQDSASEIRQIALISSISGMLV</sequence>
<evidence type="ECO:0000313" key="1">
    <source>
        <dbReference type="EMBL" id="QDS76094.1"/>
    </source>
</evidence>
<evidence type="ECO:0000313" key="2">
    <source>
        <dbReference type="Proteomes" id="UP000316270"/>
    </source>
</evidence>